<name>A0AAX6DMF7_IRIPA</name>
<reference evidence="2" key="2">
    <citation type="submission" date="2023-04" db="EMBL/GenBank/DDBJ databases">
        <authorList>
            <person name="Bruccoleri R.E."/>
            <person name="Oakeley E.J."/>
            <person name="Faust A.-M."/>
            <person name="Dessus-Babus S."/>
            <person name="Altorfer M."/>
            <person name="Burckhardt D."/>
            <person name="Oertli M."/>
            <person name="Naumann U."/>
            <person name="Petersen F."/>
            <person name="Wong J."/>
        </authorList>
    </citation>
    <scope>NUCLEOTIDE SEQUENCE</scope>
    <source>
        <strain evidence="2">GSM-AAB239-AS_SAM_17_03QT</strain>
        <tissue evidence="2">Leaf</tissue>
    </source>
</reference>
<reference evidence="2" key="1">
    <citation type="journal article" date="2023" name="GigaByte">
        <title>Genome assembly of the bearded iris, Iris pallida Lam.</title>
        <authorList>
            <person name="Bruccoleri R.E."/>
            <person name="Oakeley E.J."/>
            <person name="Faust A.M.E."/>
            <person name="Altorfer M."/>
            <person name="Dessus-Babus S."/>
            <person name="Burckhardt D."/>
            <person name="Oertli M."/>
            <person name="Naumann U."/>
            <person name="Petersen F."/>
            <person name="Wong J."/>
        </authorList>
    </citation>
    <scope>NUCLEOTIDE SEQUENCE</scope>
    <source>
        <strain evidence="2">GSM-AAB239-AS_SAM_17_03QT</strain>
    </source>
</reference>
<accession>A0AAX6DMF7</accession>
<protein>
    <submittedName>
        <fullName evidence="2">Protein TPR2-like</fullName>
    </submittedName>
</protein>
<feature type="compositionally biased region" description="Low complexity" evidence="1">
    <location>
        <begin position="59"/>
        <end position="73"/>
    </location>
</feature>
<comment type="caution">
    <text evidence="2">The sequence shown here is derived from an EMBL/GenBank/DDBJ whole genome shotgun (WGS) entry which is preliminary data.</text>
</comment>
<evidence type="ECO:0000313" key="4">
    <source>
        <dbReference type="Proteomes" id="UP001140949"/>
    </source>
</evidence>
<dbReference type="AlphaFoldDB" id="A0AAX6DMF7"/>
<evidence type="ECO:0000256" key="1">
    <source>
        <dbReference type="SAM" id="MobiDB-lite"/>
    </source>
</evidence>
<keyword evidence="4" id="KW-1185">Reference proteome</keyword>
<gene>
    <name evidence="3" type="ORF">M6B38_119205</name>
    <name evidence="2" type="ORF">M6B38_237985</name>
</gene>
<sequence length="106" mass="12023">MKDQIRLEKFRAFWLIFHSAKSFDCQLVERRHVCTEWQVPGTTPASSLLLLSSSLEPTTTTATIPSSFFPTPSGSVPDQEKPDQSRAPRPPPTTWTSRRVTEISYQ</sequence>
<evidence type="ECO:0000313" key="3">
    <source>
        <dbReference type="EMBL" id="KAJ6840908.1"/>
    </source>
</evidence>
<evidence type="ECO:0000313" key="2">
    <source>
        <dbReference type="EMBL" id="KAJ6792931.1"/>
    </source>
</evidence>
<feature type="region of interest" description="Disordered" evidence="1">
    <location>
        <begin position="59"/>
        <end position="106"/>
    </location>
</feature>
<organism evidence="2 4">
    <name type="scientific">Iris pallida</name>
    <name type="common">Sweet iris</name>
    <dbReference type="NCBI Taxonomy" id="29817"/>
    <lineage>
        <taxon>Eukaryota</taxon>
        <taxon>Viridiplantae</taxon>
        <taxon>Streptophyta</taxon>
        <taxon>Embryophyta</taxon>
        <taxon>Tracheophyta</taxon>
        <taxon>Spermatophyta</taxon>
        <taxon>Magnoliopsida</taxon>
        <taxon>Liliopsida</taxon>
        <taxon>Asparagales</taxon>
        <taxon>Iridaceae</taxon>
        <taxon>Iridoideae</taxon>
        <taxon>Irideae</taxon>
        <taxon>Iris</taxon>
    </lineage>
</organism>
<dbReference type="Proteomes" id="UP001140949">
    <property type="component" value="Unassembled WGS sequence"/>
</dbReference>
<dbReference type="EMBL" id="JANAVB010009196">
    <property type="protein sequence ID" value="KAJ6840908.1"/>
    <property type="molecule type" value="Genomic_DNA"/>
</dbReference>
<proteinExistence type="predicted"/>
<dbReference type="EMBL" id="JANAVB010043251">
    <property type="protein sequence ID" value="KAJ6792931.1"/>
    <property type="molecule type" value="Genomic_DNA"/>
</dbReference>